<evidence type="ECO:0000313" key="1">
    <source>
        <dbReference type="EMBL" id="OWK44497.1"/>
    </source>
</evidence>
<gene>
    <name evidence="1" type="ORF">FRUB_02429</name>
</gene>
<accession>A0A225E7U4</accession>
<dbReference type="AlphaFoldDB" id="A0A225E7U4"/>
<evidence type="ECO:0000313" key="2">
    <source>
        <dbReference type="Proteomes" id="UP000214646"/>
    </source>
</evidence>
<dbReference type="RefSeq" id="WP_088253755.1">
    <property type="nucleotide sequence ID" value="NZ_NIDE01000003.1"/>
</dbReference>
<protein>
    <submittedName>
        <fullName evidence="1">Uncharacterized protein</fullName>
    </submittedName>
</protein>
<keyword evidence="2" id="KW-1185">Reference proteome</keyword>
<name>A0A225E7U4_9BACT</name>
<comment type="caution">
    <text evidence="1">The sequence shown here is derived from an EMBL/GenBank/DDBJ whole genome shotgun (WGS) entry which is preliminary data.</text>
</comment>
<reference evidence="2" key="1">
    <citation type="submission" date="2017-06" db="EMBL/GenBank/DDBJ databases">
        <title>Genome analysis of Fimbriiglobus ruber SP5, the first member of the order Planctomycetales with confirmed chitinolytic capability.</title>
        <authorList>
            <person name="Ravin N.V."/>
            <person name="Rakitin A.L."/>
            <person name="Ivanova A.A."/>
            <person name="Beletsky A.V."/>
            <person name="Kulichevskaya I.S."/>
            <person name="Mardanov A.V."/>
            <person name="Dedysh S.N."/>
        </authorList>
    </citation>
    <scope>NUCLEOTIDE SEQUENCE [LARGE SCALE GENOMIC DNA]</scope>
    <source>
        <strain evidence="2">SP5</strain>
    </source>
</reference>
<sequence>MGSKIVLGFGLAIGSMVAMTGEARAQYYPGNGSYSQGLVPASFSPSYPGTYSPVLSPSGFYPSYPGLSRGNSYGTGQYYYGNTSFPPSMYYGRSSSGFFYSRPSYYGRRTNWRQ</sequence>
<dbReference type="EMBL" id="NIDE01000003">
    <property type="protein sequence ID" value="OWK44497.1"/>
    <property type="molecule type" value="Genomic_DNA"/>
</dbReference>
<organism evidence="1 2">
    <name type="scientific">Fimbriiglobus ruber</name>
    <dbReference type="NCBI Taxonomy" id="1908690"/>
    <lineage>
        <taxon>Bacteria</taxon>
        <taxon>Pseudomonadati</taxon>
        <taxon>Planctomycetota</taxon>
        <taxon>Planctomycetia</taxon>
        <taxon>Gemmatales</taxon>
        <taxon>Gemmataceae</taxon>
        <taxon>Fimbriiglobus</taxon>
    </lineage>
</organism>
<dbReference type="Proteomes" id="UP000214646">
    <property type="component" value="Unassembled WGS sequence"/>
</dbReference>
<proteinExistence type="predicted"/>